<dbReference type="GO" id="GO:0016787">
    <property type="term" value="F:hydrolase activity"/>
    <property type="evidence" value="ECO:0007669"/>
    <property type="project" value="UniProtKB-ARBA"/>
</dbReference>
<gene>
    <name evidence="2" type="ORF">BB347_16825</name>
</gene>
<evidence type="ECO:0000313" key="2">
    <source>
        <dbReference type="EMBL" id="APX98372.1"/>
    </source>
</evidence>
<dbReference type="InterPro" id="IPR002591">
    <property type="entry name" value="Phosphodiest/P_Trfase"/>
</dbReference>
<dbReference type="InterPro" id="IPR017850">
    <property type="entry name" value="Alkaline_phosphatase_core_sf"/>
</dbReference>
<feature type="region of interest" description="Disordered" evidence="1">
    <location>
        <begin position="523"/>
        <end position="552"/>
    </location>
</feature>
<reference evidence="2 3" key="1">
    <citation type="submission" date="2017-01" db="EMBL/GenBank/DDBJ databases">
        <title>Complete genome sequence of Haloterrigena daqingensis type strain (JX313T).</title>
        <authorList>
            <person name="Shuang W."/>
        </authorList>
    </citation>
    <scope>NUCLEOTIDE SEQUENCE [LARGE SCALE GENOMIC DNA]</scope>
    <source>
        <strain evidence="3">JX313</strain>
        <plasmid evidence="3">Plasmid unnamed1</plasmid>
    </source>
</reference>
<feature type="compositionally biased region" description="Basic and acidic residues" evidence="1">
    <location>
        <begin position="542"/>
        <end position="552"/>
    </location>
</feature>
<dbReference type="KEGG" id="hda:BB347_16825"/>
<keyword evidence="2" id="KW-0614">Plasmid</keyword>
<sequence length="552" mass="60886">MKTVILGFDGLDMRYLDRFASSLPNFSALRDRGVEAPLTSTHPPWTGSAWPSMYTGTDPSHHGVYGFFDYDGYPDEGTLVSRHNVHQPALWDYLSNEGETSVVVNVPITHPADPINGVLLPGYLAVEDEPGHPAEIRTELGNSLGEEYTIYSRNEISEHSEEKFAGYLDQIDLRRRASRQLLEKYDWKLAVLQVQKTDAVFHNFTSDDKFRQVYEAADQMLGDVLETIDDDVTVIVCSDHGIGPVNGYKIHVNELLRKHGYVETAEVNDRPTLSTEKASLTEAGATNGEDGTETRDAPTALNRALLATQRTLEQIGIEPKDVYAVAERMGIEQNLIRHIPDSVREAVGKGVDWSQSRAYCPDGTRMGIRVNLEGREPNGVVPQSEYEAVRTDLIEILQGLETPDGEPAFDFVCRREAVYDGPFTEDAPDILFLPTEMKHQVSATLYGRTFIPIDSFDHKRDGTFIGAGPAISGPSPSRLSLTDVAPITMATLGWSVPETMTGSVPDGLVSDLLEPVRVDYSEPSYASGTTSVTDPTASDNEVTDRLEDLGYL</sequence>
<protein>
    <submittedName>
        <fullName evidence="2">Nucleotide pyrophosphatase</fullName>
    </submittedName>
</protein>
<dbReference type="GeneID" id="30957642"/>
<dbReference type="AlphaFoldDB" id="A0A1P8RIF8"/>
<dbReference type="Gene3D" id="3.40.720.10">
    <property type="entry name" value="Alkaline Phosphatase, subunit A"/>
    <property type="match status" value="1"/>
</dbReference>
<evidence type="ECO:0000256" key="1">
    <source>
        <dbReference type="SAM" id="MobiDB-lite"/>
    </source>
</evidence>
<accession>A0A1P8RIF8</accession>
<dbReference type="PANTHER" id="PTHR10151">
    <property type="entry name" value="ECTONUCLEOTIDE PYROPHOSPHATASE/PHOSPHODIESTERASE"/>
    <property type="match status" value="1"/>
</dbReference>
<feature type="compositionally biased region" description="Polar residues" evidence="1">
    <location>
        <begin position="524"/>
        <end position="540"/>
    </location>
</feature>
<dbReference type="Proteomes" id="UP000187321">
    <property type="component" value="Plasmid unnamed1"/>
</dbReference>
<name>A0A1P8RIF8_9EURY</name>
<proteinExistence type="predicted"/>
<dbReference type="SUPFAM" id="SSF53649">
    <property type="entry name" value="Alkaline phosphatase-like"/>
    <property type="match status" value="1"/>
</dbReference>
<dbReference type="PANTHER" id="PTHR10151:SF120">
    <property type="entry name" value="BIS(5'-ADENOSYL)-TRIPHOSPHATASE"/>
    <property type="match status" value="1"/>
</dbReference>
<geneLocation type="plasmid" evidence="2">
    <name>unnamed1</name>
</geneLocation>
<dbReference type="RefSeq" id="WP_076583606.1">
    <property type="nucleotide sequence ID" value="NZ_CP019328.1"/>
</dbReference>
<organism evidence="2 3">
    <name type="scientific">Natronorubrum daqingense</name>
    <dbReference type="NCBI Taxonomy" id="588898"/>
    <lineage>
        <taxon>Archaea</taxon>
        <taxon>Methanobacteriati</taxon>
        <taxon>Methanobacteriota</taxon>
        <taxon>Stenosarchaea group</taxon>
        <taxon>Halobacteria</taxon>
        <taxon>Halobacteriales</taxon>
        <taxon>Natrialbaceae</taxon>
        <taxon>Natronorubrum</taxon>
    </lineage>
</organism>
<feature type="region of interest" description="Disordered" evidence="1">
    <location>
        <begin position="269"/>
        <end position="295"/>
    </location>
</feature>
<dbReference type="EMBL" id="CP019328">
    <property type="protein sequence ID" value="APX98372.1"/>
    <property type="molecule type" value="Genomic_DNA"/>
</dbReference>
<dbReference type="Pfam" id="PF01663">
    <property type="entry name" value="Phosphodiest"/>
    <property type="match status" value="1"/>
</dbReference>
<evidence type="ECO:0000313" key="3">
    <source>
        <dbReference type="Proteomes" id="UP000187321"/>
    </source>
</evidence>
<dbReference type="OrthoDB" id="198670at2157"/>